<dbReference type="InterPro" id="IPR003593">
    <property type="entry name" value="AAA+_ATPase"/>
</dbReference>
<gene>
    <name evidence="7" type="ORF">GCM10009550_16440</name>
</gene>
<keyword evidence="4 7" id="KW-0067">ATP-binding</keyword>
<proteinExistence type="predicted"/>
<dbReference type="PANTHER" id="PTHR42711">
    <property type="entry name" value="ABC TRANSPORTER ATP-BINDING PROTEIN"/>
    <property type="match status" value="1"/>
</dbReference>
<keyword evidence="5" id="KW-0046">Antibiotic resistance</keyword>
<evidence type="ECO:0000313" key="8">
    <source>
        <dbReference type="Proteomes" id="UP001500665"/>
    </source>
</evidence>
<dbReference type="EMBL" id="BAAAHH010000004">
    <property type="protein sequence ID" value="GAA0943993.1"/>
    <property type="molecule type" value="Genomic_DNA"/>
</dbReference>
<reference evidence="8" key="1">
    <citation type="journal article" date="2019" name="Int. J. Syst. Evol. Microbiol.">
        <title>The Global Catalogue of Microorganisms (GCM) 10K type strain sequencing project: providing services to taxonomists for standard genome sequencing and annotation.</title>
        <authorList>
            <consortium name="The Broad Institute Genomics Platform"/>
            <consortium name="The Broad Institute Genome Sequencing Center for Infectious Disease"/>
            <person name="Wu L."/>
            <person name="Ma J."/>
        </authorList>
    </citation>
    <scope>NUCLEOTIDE SEQUENCE [LARGE SCALE GENOMIC DNA]</scope>
    <source>
        <strain evidence="8">JCM 10696</strain>
    </source>
</reference>
<protein>
    <submittedName>
        <fullName evidence="7">ATP-binding cassette domain-containing protein</fullName>
    </submittedName>
</protein>
<evidence type="ECO:0000256" key="1">
    <source>
        <dbReference type="ARBA" id="ARBA00004202"/>
    </source>
</evidence>
<organism evidence="7 8">
    <name type="scientific">Actinocorallia libanotica</name>
    <dbReference type="NCBI Taxonomy" id="46162"/>
    <lineage>
        <taxon>Bacteria</taxon>
        <taxon>Bacillati</taxon>
        <taxon>Actinomycetota</taxon>
        <taxon>Actinomycetes</taxon>
        <taxon>Streptosporangiales</taxon>
        <taxon>Thermomonosporaceae</taxon>
        <taxon>Actinocorallia</taxon>
    </lineage>
</organism>
<comment type="subcellular location">
    <subcellularLocation>
        <location evidence="1">Cell membrane</location>
        <topology evidence="1">Peripheral membrane protein</topology>
    </subcellularLocation>
</comment>
<comment type="caution">
    <text evidence="7">The sequence shown here is derived from an EMBL/GenBank/DDBJ whole genome shotgun (WGS) entry which is preliminary data.</text>
</comment>
<dbReference type="InterPro" id="IPR003439">
    <property type="entry name" value="ABC_transporter-like_ATP-bd"/>
</dbReference>
<dbReference type="InterPro" id="IPR027417">
    <property type="entry name" value="P-loop_NTPase"/>
</dbReference>
<keyword evidence="8" id="KW-1185">Reference proteome</keyword>
<evidence type="ECO:0000256" key="3">
    <source>
        <dbReference type="ARBA" id="ARBA00022741"/>
    </source>
</evidence>
<evidence type="ECO:0000313" key="7">
    <source>
        <dbReference type="EMBL" id="GAA0943993.1"/>
    </source>
</evidence>
<keyword evidence="3" id="KW-0547">Nucleotide-binding</keyword>
<dbReference type="Proteomes" id="UP001500665">
    <property type="component" value="Unassembled WGS sequence"/>
</dbReference>
<keyword evidence="2" id="KW-0813">Transport</keyword>
<evidence type="ECO:0000256" key="4">
    <source>
        <dbReference type="ARBA" id="ARBA00022840"/>
    </source>
</evidence>
<name>A0ABP4B4R3_9ACTN</name>
<evidence type="ECO:0000256" key="5">
    <source>
        <dbReference type="ARBA" id="ARBA00023251"/>
    </source>
</evidence>
<dbReference type="PROSITE" id="PS50893">
    <property type="entry name" value="ABC_TRANSPORTER_2"/>
    <property type="match status" value="1"/>
</dbReference>
<sequence>MVNDISVCVAGLTKRYGERTVLDDVSLEIRRGGRTVVLGPNGAGKSTLLEIVSTLRTPTAGSVVVEGHDVVADARAARRLIGLAPQSNALDPLATPLEVLEFQGVVLGLGKRAARRRSGELVELFGLGERQDTRIAKLSGGTRRKVDLAVALVGKPSLIVLDEPTTGLDPLARIGFWAELKRLSSEGGPRTLLISTQDLHEAEVLATDIVVLREGGVVAHDSPDALKSRVGARILTLTLDTPESTHDLLDAAGAGFVAEPDQPTTVRLALPGDPAVLRAALDDIGAAASSVEELRLTGPSLDDVFAALATPTTPLEKEPA</sequence>
<dbReference type="PANTHER" id="PTHR42711:SF19">
    <property type="entry name" value="DOXORUBICIN RESISTANCE ATP-BINDING PROTEIN DRRA"/>
    <property type="match status" value="1"/>
</dbReference>
<feature type="domain" description="ABC transporter" evidence="6">
    <location>
        <begin position="7"/>
        <end position="239"/>
    </location>
</feature>
<dbReference type="SMART" id="SM00382">
    <property type="entry name" value="AAA"/>
    <property type="match status" value="1"/>
</dbReference>
<accession>A0ABP4B4R3</accession>
<evidence type="ECO:0000259" key="6">
    <source>
        <dbReference type="PROSITE" id="PS50893"/>
    </source>
</evidence>
<dbReference type="RefSeq" id="WP_344238430.1">
    <property type="nucleotide sequence ID" value="NZ_BAAAHH010000004.1"/>
</dbReference>
<dbReference type="GO" id="GO:0005524">
    <property type="term" value="F:ATP binding"/>
    <property type="evidence" value="ECO:0007669"/>
    <property type="project" value="UniProtKB-KW"/>
</dbReference>
<dbReference type="SUPFAM" id="SSF52540">
    <property type="entry name" value="P-loop containing nucleoside triphosphate hydrolases"/>
    <property type="match status" value="1"/>
</dbReference>
<dbReference type="Pfam" id="PF00005">
    <property type="entry name" value="ABC_tran"/>
    <property type="match status" value="1"/>
</dbReference>
<dbReference type="Gene3D" id="3.40.50.300">
    <property type="entry name" value="P-loop containing nucleotide triphosphate hydrolases"/>
    <property type="match status" value="1"/>
</dbReference>
<dbReference type="InterPro" id="IPR050763">
    <property type="entry name" value="ABC_transporter_ATP-binding"/>
</dbReference>
<evidence type="ECO:0000256" key="2">
    <source>
        <dbReference type="ARBA" id="ARBA00022448"/>
    </source>
</evidence>